<keyword evidence="1" id="KW-0472">Membrane</keyword>
<organism evidence="2 3">
    <name type="scientific">Nocardioides terrae</name>
    <dbReference type="NCBI Taxonomy" id="574651"/>
    <lineage>
        <taxon>Bacteria</taxon>
        <taxon>Bacillati</taxon>
        <taxon>Actinomycetota</taxon>
        <taxon>Actinomycetes</taxon>
        <taxon>Propionibacteriales</taxon>
        <taxon>Nocardioidaceae</taxon>
        <taxon>Nocardioides</taxon>
    </lineage>
</organism>
<name>A0A1I1DWM7_9ACTN</name>
<dbReference type="InterPro" id="IPR025339">
    <property type="entry name" value="DUF4245"/>
</dbReference>
<keyword evidence="1" id="KW-1133">Transmembrane helix</keyword>
<proteinExistence type="predicted"/>
<dbReference type="RefSeq" id="WP_175507510.1">
    <property type="nucleotide sequence ID" value="NZ_FOLB01000001.1"/>
</dbReference>
<protein>
    <recommendedName>
        <fullName evidence="4">DUF4245 domain-containing protein</fullName>
    </recommendedName>
</protein>
<evidence type="ECO:0000256" key="1">
    <source>
        <dbReference type="SAM" id="Phobius"/>
    </source>
</evidence>
<keyword evidence="1" id="KW-0812">Transmembrane</keyword>
<keyword evidence="3" id="KW-1185">Reference proteome</keyword>
<feature type="transmembrane region" description="Helical" evidence="1">
    <location>
        <begin position="15"/>
        <end position="35"/>
    </location>
</feature>
<sequence length="189" mass="20501">MSESQSGARRYPRTFGGLIGSMIVLVLAVVGYYTYQNLTHDQPDVKPVAVDYRGTVREVQQAGVTVAYPRLLPQGWIVRDSDSMFVPGDRPVWQVPMLTGDGEFVGIHQTNAPLDDLLDKDLPQGARQGEDVQIPSGLDGVSTWSSWTDGTRDHAFATTLGDDTLLVYGSAPVEDLKKLIGLLTTAPVA</sequence>
<evidence type="ECO:0000313" key="3">
    <source>
        <dbReference type="Proteomes" id="UP000198832"/>
    </source>
</evidence>
<evidence type="ECO:0008006" key="4">
    <source>
        <dbReference type="Google" id="ProtNLM"/>
    </source>
</evidence>
<evidence type="ECO:0000313" key="2">
    <source>
        <dbReference type="EMBL" id="SFB78816.1"/>
    </source>
</evidence>
<dbReference type="AlphaFoldDB" id="A0A1I1DWM7"/>
<dbReference type="STRING" id="574651.SAMN04487968_101516"/>
<accession>A0A1I1DWM7</accession>
<gene>
    <name evidence="2" type="ORF">SAMN04487968_101516</name>
</gene>
<dbReference type="EMBL" id="FOLB01000001">
    <property type="protein sequence ID" value="SFB78816.1"/>
    <property type="molecule type" value="Genomic_DNA"/>
</dbReference>
<dbReference type="Proteomes" id="UP000198832">
    <property type="component" value="Unassembled WGS sequence"/>
</dbReference>
<dbReference type="Pfam" id="PF14030">
    <property type="entry name" value="DUF4245"/>
    <property type="match status" value="1"/>
</dbReference>
<reference evidence="2 3" key="1">
    <citation type="submission" date="2016-10" db="EMBL/GenBank/DDBJ databases">
        <authorList>
            <person name="de Groot N.N."/>
        </authorList>
    </citation>
    <scope>NUCLEOTIDE SEQUENCE [LARGE SCALE GENOMIC DNA]</scope>
    <source>
        <strain evidence="2 3">CGMCC 1.7056</strain>
    </source>
</reference>